<feature type="compositionally biased region" description="Basic and acidic residues" evidence="2">
    <location>
        <begin position="262"/>
        <end position="272"/>
    </location>
</feature>
<dbReference type="GeneID" id="4703463"/>
<dbReference type="PROSITE" id="PS50102">
    <property type="entry name" value="RRM"/>
    <property type="match status" value="1"/>
</dbReference>
<dbReference type="Gene3D" id="3.30.70.330">
    <property type="match status" value="1"/>
</dbReference>
<dbReference type="GO" id="GO:0003723">
    <property type="term" value="F:RNA binding"/>
    <property type="evidence" value="ECO:0007669"/>
    <property type="project" value="UniProtKB-UniRule"/>
</dbReference>
<sequence>MIRDVFAAKGFLVDVHLPLDSESTKHAGFGYLHFPSIHAASAALDALQGTHIDGHSINLEFSDHSPIKTVRPEQYSEQTVAPEPSELQSSTIVPTETKLERVVESNDDREPPTTAIERWSVPLSVADLCSSERSAMQAPKGKEVLSTTPDGFPRLTRDSDHGPFPPVSQLDAHVLTNQRRDGESQRGQLSPGKRHLEHENGFSGQCFKVQSPPGSFPEDDSDETRPGPSSGPAKPRRSKSMRFSGQSETGSPAKPLRRRATERHSLRRESRNDQSGFHDMACAYDNYTTTFGNSPSRNVPQLQASATLLDGDVQQADARQRAIDECVTALVGLGYGSTSAGGYQRMAVYAAAADGRISDAIDLIEEERKVYEQHGSLI</sequence>
<name>A1CK59_ASPCL</name>
<dbReference type="InterPro" id="IPR012677">
    <property type="entry name" value="Nucleotide-bd_a/b_plait_sf"/>
</dbReference>
<keyword evidence="1" id="KW-0694">RNA-binding</keyword>
<gene>
    <name evidence="4" type="ORF">ACLA_037400</name>
</gene>
<protein>
    <recommendedName>
        <fullName evidence="3">RRM domain-containing protein</fullName>
    </recommendedName>
</protein>
<dbReference type="KEGG" id="act:ACLA_037400"/>
<evidence type="ECO:0000259" key="3">
    <source>
        <dbReference type="PROSITE" id="PS50102"/>
    </source>
</evidence>
<dbReference type="Proteomes" id="UP000006701">
    <property type="component" value="Unassembled WGS sequence"/>
</dbReference>
<feature type="domain" description="RRM" evidence="3">
    <location>
        <begin position="1"/>
        <end position="64"/>
    </location>
</feature>
<reference evidence="4 5" key="1">
    <citation type="journal article" date="2008" name="PLoS Genet.">
        <title>Genomic islands in the pathogenic filamentous fungus Aspergillus fumigatus.</title>
        <authorList>
            <person name="Fedorova N.D."/>
            <person name="Khaldi N."/>
            <person name="Joardar V.S."/>
            <person name="Maiti R."/>
            <person name="Amedeo P."/>
            <person name="Anderson M.J."/>
            <person name="Crabtree J."/>
            <person name="Silva J.C."/>
            <person name="Badger J.H."/>
            <person name="Albarraq A."/>
            <person name="Angiuoli S."/>
            <person name="Bussey H."/>
            <person name="Bowyer P."/>
            <person name="Cotty P.J."/>
            <person name="Dyer P.S."/>
            <person name="Egan A."/>
            <person name="Galens K."/>
            <person name="Fraser-Liggett C.M."/>
            <person name="Haas B.J."/>
            <person name="Inman J.M."/>
            <person name="Kent R."/>
            <person name="Lemieux S."/>
            <person name="Malavazi I."/>
            <person name="Orvis J."/>
            <person name="Roemer T."/>
            <person name="Ronning C.M."/>
            <person name="Sundaram J.P."/>
            <person name="Sutton G."/>
            <person name="Turner G."/>
            <person name="Venter J.C."/>
            <person name="White O.R."/>
            <person name="Whitty B.R."/>
            <person name="Youngman P."/>
            <person name="Wolfe K.H."/>
            <person name="Goldman G.H."/>
            <person name="Wortman J.R."/>
            <person name="Jiang B."/>
            <person name="Denning D.W."/>
            <person name="Nierman W.C."/>
        </authorList>
    </citation>
    <scope>NUCLEOTIDE SEQUENCE [LARGE SCALE GENOMIC DNA]</scope>
    <source>
        <strain evidence="5">ATCC 1007 / CBS 513.65 / DSM 816 / NCTC 3887 / NRRL 1</strain>
    </source>
</reference>
<evidence type="ECO:0000256" key="2">
    <source>
        <dbReference type="SAM" id="MobiDB-lite"/>
    </source>
</evidence>
<dbReference type="AlphaFoldDB" id="A1CK59"/>
<keyword evidence="5" id="KW-1185">Reference proteome</keyword>
<dbReference type="OrthoDB" id="193499at2759"/>
<feature type="compositionally biased region" description="Polar residues" evidence="2">
    <location>
        <begin position="241"/>
        <end position="250"/>
    </location>
</feature>
<organism evidence="4 5">
    <name type="scientific">Aspergillus clavatus (strain ATCC 1007 / CBS 513.65 / DSM 816 / NCTC 3887 / NRRL 1 / QM 1276 / 107)</name>
    <dbReference type="NCBI Taxonomy" id="344612"/>
    <lineage>
        <taxon>Eukaryota</taxon>
        <taxon>Fungi</taxon>
        <taxon>Dikarya</taxon>
        <taxon>Ascomycota</taxon>
        <taxon>Pezizomycotina</taxon>
        <taxon>Eurotiomycetes</taxon>
        <taxon>Eurotiomycetidae</taxon>
        <taxon>Eurotiales</taxon>
        <taxon>Aspergillaceae</taxon>
        <taxon>Aspergillus</taxon>
        <taxon>Aspergillus subgen. Fumigati</taxon>
    </lineage>
</organism>
<dbReference type="RefSeq" id="XP_001270959.1">
    <property type="nucleotide sequence ID" value="XM_001270958.1"/>
</dbReference>
<dbReference type="OMA" id="EQETHKP"/>
<dbReference type="STRING" id="344612.A1CK59"/>
<accession>A1CK59</accession>
<dbReference type="InterPro" id="IPR035979">
    <property type="entry name" value="RBD_domain_sf"/>
</dbReference>
<evidence type="ECO:0000256" key="1">
    <source>
        <dbReference type="PROSITE-ProRule" id="PRU00176"/>
    </source>
</evidence>
<proteinExistence type="predicted"/>
<dbReference type="EMBL" id="DS027056">
    <property type="protein sequence ID" value="EAW09533.1"/>
    <property type="molecule type" value="Genomic_DNA"/>
</dbReference>
<dbReference type="InterPro" id="IPR000504">
    <property type="entry name" value="RRM_dom"/>
</dbReference>
<dbReference type="eggNOG" id="ENOG502QQEE">
    <property type="taxonomic scope" value="Eukaryota"/>
</dbReference>
<feature type="region of interest" description="Disordered" evidence="2">
    <location>
        <begin position="132"/>
        <end position="274"/>
    </location>
</feature>
<dbReference type="Pfam" id="PF00076">
    <property type="entry name" value="RRM_1"/>
    <property type="match status" value="1"/>
</dbReference>
<dbReference type="VEuPathDB" id="FungiDB:ACLA_037400"/>
<dbReference type="InterPro" id="IPR050441">
    <property type="entry name" value="RBM"/>
</dbReference>
<evidence type="ECO:0000313" key="5">
    <source>
        <dbReference type="Proteomes" id="UP000006701"/>
    </source>
</evidence>
<dbReference type="HOGENOM" id="CLU_731538_0_0_1"/>
<dbReference type="PANTHER" id="PTHR48034">
    <property type="entry name" value="TRANSFORMER-2 SEX-DETERMINING PROTEIN-RELATED"/>
    <property type="match status" value="1"/>
</dbReference>
<dbReference type="SUPFAM" id="SSF54928">
    <property type="entry name" value="RNA-binding domain, RBD"/>
    <property type="match status" value="1"/>
</dbReference>
<evidence type="ECO:0000313" key="4">
    <source>
        <dbReference type="EMBL" id="EAW09533.1"/>
    </source>
</evidence>